<sequence length="120" mass="12870">MIWSRITGWISRALLPVTLGLAALATGTAGFTLWRLDRAEGQIATLEADKADLVAELAVERIKRAAAEASARVIAEEAAREAARAAKGEELLFEIYAAEDADAPAPDLILRTVERLRGAE</sequence>
<dbReference type="RefSeq" id="WP_259550451.1">
    <property type="nucleotide sequence ID" value="NZ_BAABHW010000002.1"/>
</dbReference>
<accession>A0ABP9LCE5</accession>
<name>A0ABP9LCE5_9RHOB</name>
<organism evidence="1 2">
    <name type="scientific">[Roseibacterium] beibuensis</name>
    <dbReference type="NCBI Taxonomy" id="1193142"/>
    <lineage>
        <taxon>Bacteria</taxon>
        <taxon>Pseudomonadati</taxon>
        <taxon>Pseudomonadota</taxon>
        <taxon>Alphaproteobacteria</taxon>
        <taxon>Rhodobacterales</taxon>
        <taxon>Roseobacteraceae</taxon>
        <taxon>Roseicyclus</taxon>
    </lineage>
</organism>
<proteinExistence type="predicted"/>
<protein>
    <submittedName>
        <fullName evidence="1">Uncharacterized protein</fullName>
    </submittedName>
</protein>
<evidence type="ECO:0000313" key="1">
    <source>
        <dbReference type="EMBL" id="GAA5073417.1"/>
    </source>
</evidence>
<dbReference type="Proteomes" id="UP001499910">
    <property type="component" value="Unassembled WGS sequence"/>
</dbReference>
<comment type="caution">
    <text evidence="1">The sequence shown here is derived from an EMBL/GenBank/DDBJ whole genome shotgun (WGS) entry which is preliminary data.</text>
</comment>
<gene>
    <name evidence="1" type="ORF">GCM10023209_19320</name>
</gene>
<dbReference type="EMBL" id="BAABHW010000002">
    <property type="protein sequence ID" value="GAA5073417.1"/>
    <property type="molecule type" value="Genomic_DNA"/>
</dbReference>
<evidence type="ECO:0000313" key="2">
    <source>
        <dbReference type="Proteomes" id="UP001499910"/>
    </source>
</evidence>
<keyword evidence="2" id="KW-1185">Reference proteome</keyword>
<reference evidence="2" key="1">
    <citation type="journal article" date="2019" name="Int. J. Syst. Evol. Microbiol.">
        <title>The Global Catalogue of Microorganisms (GCM) 10K type strain sequencing project: providing services to taxonomists for standard genome sequencing and annotation.</title>
        <authorList>
            <consortium name="The Broad Institute Genomics Platform"/>
            <consortium name="The Broad Institute Genome Sequencing Center for Infectious Disease"/>
            <person name="Wu L."/>
            <person name="Ma J."/>
        </authorList>
    </citation>
    <scope>NUCLEOTIDE SEQUENCE [LARGE SCALE GENOMIC DNA]</scope>
    <source>
        <strain evidence="2">JCM 18015</strain>
    </source>
</reference>